<dbReference type="CDD" id="cd18787">
    <property type="entry name" value="SF2_C_DEAD"/>
    <property type="match status" value="1"/>
</dbReference>
<keyword evidence="2" id="KW-0547">Nucleotide-binding</keyword>
<dbReference type="PROSITE" id="PS51194">
    <property type="entry name" value="HELICASE_CTER"/>
    <property type="match status" value="1"/>
</dbReference>
<reference evidence="16 17" key="1">
    <citation type="submission" date="2024-02" db="EMBL/GenBank/DDBJ databases">
        <title>De novo assembly and annotation of 12 fungi associated with fruit tree decline syndrome in Ontario, Canada.</title>
        <authorList>
            <person name="Sulman M."/>
            <person name="Ellouze W."/>
            <person name="Ilyukhin E."/>
        </authorList>
    </citation>
    <scope>NUCLEOTIDE SEQUENCE [LARGE SCALE GENOMIC DNA]</scope>
    <source>
        <strain evidence="16 17">M11/M66-122</strain>
    </source>
</reference>
<evidence type="ECO:0000259" key="14">
    <source>
        <dbReference type="PROSITE" id="PS51192"/>
    </source>
</evidence>
<dbReference type="GO" id="GO:0003724">
    <property type="term" value="F:RNA helicase activity"/>
    <property type="evidence" value="ECO:0007669"/>
    <property type="project" value="UniProtKB-EC"/>
</dbReference>
<feature type="region of interest" description="Disordered" evidence="13">
    <location>
        <begin position="1"/>
        <end position="99"/>
    </location>
</feature>
<evidence type="ECO:0000313" key="16">
    <source>
        <dbReference type="EMBL" id="KAK7743308.1"/>
    </source>
</evidence>
<accession>A0AAN9U991</accession>
<sequence length="706" mass="77194">MDVLKLLSRGTKKAPSQKCVDAKPAAKQPNPQLYNDPTRGVKRKRNEGQPLPDPAANDADEDVDFFAPRENQKQKGKKTQAVTHNAGEKAPAPIPAPALDDEEVRQILRSHRLKFTLVSSHDEPKAKVKKSKKKEKKEAVKPKAKDNKTPLYPQPLNSFSDLRSIYNISSRLNENLAKQGYRIPTEVQLGSLPLLLDSRAALRTSCAENVDLKDQEGIDFLAIAPTGSGKTLAFLIPTINKILRMRAESPEQKQHVLEAIVIAPTRELAHQIANEGKKLAQGTGVKIVGMKKGMRIPVEDQEGETTSEGESSEEEGDSASEDDEENDAEKNTGPVTKADILVTTPMLLLNLLTRGSKRRTLPTVKSLILDEADVLLDPLFRDQTIGIWNLCTNEALRLSCWSATMDSSAESLISEQLKPRKTAPLVRLVVGLKDTAVPSVRHKLVFTGTEQGKLFALRQLLHPNSAGNSAPEMKLPFLVFTQTIERATALHSELKFDVPIQAGGSARIATLHSALSEPQRSAVVSKFRAGEIWVLITTDLLMRGIDFRGVNGVINYDIPATTAAYVHRVGRTGRAGHEGGVAVTFYTKEDVPHLKSIANVIALSDKQAGKHGEGEGEGVPKWLMDALPKVGKNEKQKLKKHGGAESRIGNKTKITSKSAWERRKDHNRREAIAGSKRRKLEGADGDEVRPAGAAATDESEWGGLDD</sequence>
<comment type="function">
    <text evidence="7">ATP-dependent RNA helicase involved in 40S ribosomal subunit biogenesis. Required for the processing and cleavage of 35S pre-rRNA at sites A0, A1, and A2, leading to mature 18S rRNA.</text>
</comment>
<dbReference type="Proteomes" id="UP001320420">
    <property type="component" value="Unassembled WGS sequence"/>
</dbReference>
<feature type="compositionally biased region" description="Acidic residues" evidence="13">
    <location>
        <begin position="299"/>
        <end position="327"/>
    </location>
</feature>
<feature type="domain" description="Helicase ATP-binding" evidence="14">
    <location>
        <begin position="211"/>
        <end position="423"/>
    </location>
</feature>
<evidence type="ECO:0000256" key="6">
    <source>
        <dbReference type="ARBA" id="ARBA00022884"/>
    </source>
</evidence>
<dbReference type="CDD" id="cd17957">
    <property type="entry name" value="DEADc_DDX52"/>
    <property type="match status" value="1"/>
</dbReference>
<dbReference type="EMBL" id="JAKJXP020000140">
    <property type="protein sequence ID" value="KAK7743308.1"/>
    <property type="molecule type" value="Genomic_DNA"/>
</dbReference>
<evidence type="ECO:0000256" key="7">
    <source>
        <dbReference type="ARBA" id="ARBA00024310"/>
    </source>
</evidence>
<feature type="compositionally biased region" description="Basic and acidic residues" evidence="13">
    <location>
        <begin position="680"/>
        <end position="689"/>
    </location>
</feature>
<dbReference type="Gene3D" id="3.40.50.300">
    <property type="entry name" value="P-loop containing nucleotide triphosphate hydrolases"/>
    <property type="match status" value="2"/>
</dbReference>
<evidence type="ECO:0000256" key="12">
    <source>
        <dbReference type="ARBA" id="ARBA00047984"/>
    </source>
</evidence>
<dbReference type="GO" id="GO:0005524">
    <property type="term" value="F:ATP binding"/>
    <property type="evidence" value="ECO:0007669"/>
    <property type="project" value="UniProtKB-KW"/>
</dbReference>
<comment type="subunit">
    <text evidence="9">Interacts with the U3 snoRNA and is associated with the 90S and 40S pre-ribosomes.</text>
</comment>
<evidence type="ECO:0000256" key="13">
    <source>
        <dbReference type="SAM" id="MobiDB-lite"/>
    </source>
</evidence>
<protein>
    <recommendedName>
        <fullName evidence="10">ATP-dependent RNA helicase ROK1</fullName>
        <ecNumber evidence="1">3.6.4.13</ecNumber>
    </recommendedName>
    <alternativeName>
        <fullName evidence="11">ATP-dependent RNA helicase rok1</fullName>
    </alternativeName>
</protein>
<dbReference type="PANTHER" id="PTHR47959:SF15">
    <property type="entry name" value="RNA HELICASE"/>
    <property type="match status" value="1"/>
</dbReference>
<evidence type="ECO:0000313" key="17">
    <source>
        <dbReference type="Proteomes" id="UP001320420"/>
    </source>
</evidence>
<dbReference type="InterPro" id="IPR014001">
    <property type="entry name" value="Helicase_ATP-bd"/>
</dbReference>
<dbReference type="GO" id="GO:0003723">
    <property type="term" value="F:RNA binding"/>
    <property type="evidence" value="ECO:0007669"/>
    <property type="project" value="UniProtKB-KW"/>
</dbReference>
<evidence type="ECO:0000259" key="15">
    <source>
        <dbReference type="PROSITE" id="PS51194"/>
    </source>
</evidence>
<comment type="similarity">
    <text evidence="8">Belongs to the DEAD box helicase family. DDX52/ROK1 subfamily.</text>
</comment>
<keyword evidence="6" id="KW-0694">RNA-binding</keyword>
<evidence type="ECO:0000256" key="1">
    <source>
        <dbReference type="ARBA" id="ARBA00012552"/>
    </source>
</evidence>
<dbReference type="Pfam" id="PF00271">
    <property type="entry name" value="Helicase_C"/>
    <property type="match status" value="1"/>
</dbReference>
<name>A0AAN9U991_9PEZI</name>
<evidence type="ECO:0000256" key="2">
    <source>
        <dbReference type="ARBA" id="ARBA00022741"/>
    </source>
</evidence>
<dbReference type="InterPro" id="IPR050079">
    <property type="entry name" value="DEAD_box_RNA_helicase"/>
</dbReference>
<dbReference type="GO" id="GO:0016787">
    <property type="term" value="F:hydrolase activity"/>
    <property type="evidence" value="ECO:0007669"/>
    <property type="project" value="UniProtKB-KW"/>
</dbReference>
<evidence type="ECO:0000256" key="4">
    <source>
        <dbReference type="ARBA" id="ARBA00022806"/>
    </source>
</evidence>
<feature type="compositionally biased region" description="Basic and acidic residues" evidence="13">
    <location>
        <begin position="659"/>
        <end position="671"/>
    </location>
</feature>
<evidence type="ECO:0000256" key="11">
    <source>
        <dbReference type="ARBA" id="ARBA00024419"/>
    </source>
</evidence>
<evidence type="ECO:0000256" key="3">
    <source>
        <dbReference type="ARBA" id="ARBA00022801"/>
    </source>
</evidence>
<evidence type="ECO:0000256" key="9">
    <source>
        <dbReference type="ARBA" id="ARBA00024367"/>
    </source>
</evidence>
<dbReference type="AlphaFoldDB" id="A0AAN9U991"/>
<evidence type="ECO:0000256" key="8">
    <source>
        <dbReference type="ARBA" id="ARBA00024355"/>
    </source>
</evidence>
<dbReference type="PROSITE" id="PS51192">
    <property type="entry name" value="HELICASE_ATP_BIND_1"/>
    <property type="match status" value="1"/>
</dbReference>
<dbReference type="InterPro" id="IPR001650">
    <property type="entry name" value="Helicase_C-like"/>
</dbReference>
<dbReference type="GO" id="GO:0030490">
    <property type="term" value="P:maturation of SSU-rRNA"/>
    <property type="evidence" value="ECO:0007669"/>
    <property type="project" value="InterPro"/>
</dbReference>
<dbReference type="SMART" id="SM00487">
    <property type="entry name" value="DEXDc"/>
    <property type="match status" value="1"/>
</dbReference>
<keyword evidence="5" id="KW-0067">ATP-binding</keyword>
<keyword evidence="3" id="KW-0378">Hydrolase</keyword>
<feature type="region of interest" description="Disordered" evidence="13">
    <location>
        <begin position="118"/>
        <end position="154"/>
    </location>
</feature>
<evidence type="ECO:0000256" key="10">
    <source>
        <dbReference type="ARBA" id="ARBA00024410"/>
    </source>
</evidence>
<dbReference type="GO" id="GO:0005829">
    <property type="term" value="C:cytosol"/>
    <property type="evidence" value="ECO:0007669"/>
    <property type="project" value="TreeGrafter"/>
</dbReference>
<feature type="domain" description="Helicase C-terminal" evidence="15">
    <location>
        <begin position="469"/>
        <end position="627"/>
    </location>
</feature>
<feature type="region of interest" description="Disordered" evidence="13">
    <location>
        <begin position="633"/>
        <end position="706"/>
    </location>
</feature>
<feature type="region of interest" description="Disordered" evidence="13">
    <location>
        <begin position="291"/>
        <end position="336"/>
    </location>
</feature>
<comment type="catalytic activity">
    <reaction evidence="12">
        <text>ATP + H2O = ADP + phosphate + H(+)</text>
        <dbReference type="Rhea" id="RHEA:13065"/>
        <dbReference type="ChEBI" id="CHEBI:15377"/>
        <dbReference type="ChEBI" id="CHEBI:15378"/>
        <dbReference type="ChEBI" id="CHEBI:30616"/>
        <dbReference type="ChEBI" id="CHEBI:43474"/>
        <dbReference type="ChEBI" id="CHEBI:456216"/>
        <dbReference type="EC" id="3.6.4.13"/>
    </reaction>
</comment>
<dbReference type="Pfam" id="PF00270">
    <property type="entry name" value="DEAD"/>
    <property type="match status" value="1"/>
</dbReference>
<dbReference type="InterPro" id="IPR011545">
    <property type="entry name" value="DEAD/DEAH_box_helicase_dom"/>
</dbReference>
<feature type="compositionally biased region" description="Acidic residues" evidence="13">
    <location>
        <begin position="697"/>
        <end position="706"/>
    </location>
</feature>
<comment type="caution">
    <text evidence="16">The sequence shown here is derived from an EMBL/GenBank/DDBJ whole genome shotgun (WGS) entry which is preliminary data.</text>
</comment>
<dbReference type="InterPro" id="IPR044764">
    <property type="entry name" value="DDX52/Rok1_DEADc"/>
</dbReference>
<organism evidence="16 17">
    <name type="scientific">Diatrype stigma</name>
    <dbReference type="NCBI Taxonomy" id="117547"/>
    <lineage>
        <taxon>Eukaryota</taxon>
        <taxon>Fungi</taxon>
        <taxon>Dikarya</taxon>
        <taxon>Ascomycota</taxon>
        <taxon>Pezizomycotina</taxon>
        <taxon>Sordariomycetes</taxon>
        <taxon>Xylariomycetidae</taxon>
        <taxon>Xylariales</taxon>
        <taxon>Diatrypaceae</taxon>
        <taxon>Diatrype</taxon>
    </lineage>
</organism>
<dbReference type="InterPro" id="IPR027417">
    <property type="entry name" value="P-loop_NTPase"/>
</dbReference>
<dbReference type="SMART" id="SM00490">
    <property type="entry name" value="HELICc"/>
    <property type="match status" value="1"/>
</dbReference>
<dbReference type="EC" id="3.6.4.13" evidence="1"/>
<feature type="compositionally biased region" description="Basic and acidic residues" evidence="13">
    <location>
        <begin position="136"/>
        <end position="148"/>
    </location>
</feature>
<keyword evidence="4" id="KW-0347">Helicase</keyword>
<dbReference type="SUPFAM" id="SSF52540">
    <property type="entry name" value="P-loop containing nucleoside triphosphate hydrolases"/>
    <property type="match status" value="1"/>
</dbReference>
<evidence type="ECO:0000256" key="5">
    <source>
        <dbReference type="ARBA" id="ARBA00022840"/>
    </source>
</evidence>
<dbReference type="PANTHER" id="PTHR47959">
    <property type="entry name" value="ATP-DEPENDENT RNA HELICASE RHLE-RELATED"/>
    <property type="match status" value="1"/>
</dbReference>
<keyword evidence="17" id="KW-1185">Reference proteome</keyword>
<proteinExistence type="inferred from homology"/>
<gene>
    <name evidence="16" type="primary">ROK1</name>
    <name evidence="16" type="ORF">SLS62_010680</name>
</gene>